<name>A0A811SII9_9POAL</name>
<dbReference type="InterPro" id="IPR006564">
    <property type="entry name" value="Znf_PMZ"/>
</dbReference>
<dbReference type="OrthoDB" id="599181at2759"/>
<evidence type="ECO:0000313" key="10">
    <source>
        <dbReference type="Proteomes" id="UP000604825"/>
    </source>
</evidence>
<evidence type="ECO:0000256" key="2">
    <source>
        <dbReference type="ARBA" id="ARBA00022723"/>
    </source>
</evidence>
<organism evidence="9 10">
    <name type="scientific">Miscanthus lutarioriparius</name>
    <dbReference type="NCBI Taxonomy" id="422564"/>
    <lineage>
        <taxon>Eukaryota</taxon>
        <taxon>Viridiplantae</taxon>
        <taxon>Streptophyta</taxon>
        <taxon>Embryophyta</taxon>
        <taxon>Tracheophyta</taxon>
        <taxon>Spermatophyta</taxon>
        <taxon>Magnoliopsida</taxon>
        <taxon>Liliopsida</taxon>
        <taxon>Poales</taxon>
        <taxon>Poaceae</taxon>
        <taxon>PACMAD clade</taxon>
        <taxon>Panicoideae</taxon>
        <taxon>Andropogonodae</taxon>
        <taxon>Andropogoneae</taxon>
        <taxon>Saccharinae</taxon>
        <taxon>Miscanthus</taxon>
    </lineage>
</organism>
<comment type="function">
    <text evidence="6">Putative transcription activator involved in regulating light control of development.</text>
</comment>
<dbReference type="AlphaFoldDB" id="A0A811SII9"/>
<gene>
    <name evidence="9" type="ORF">NCGR_LOCUS64825</name>
</gene>
<dbReference type="GO" id="GO:0006355">
    <property type="term" value="P:regulation of DNA-templated transcription"/>
    <property type="evidence" value="ECO:0007669"/>
    <property type="project" value="UniProtKB-UniRule"/>
</dbReference>
<dbReference type="PROSITE" id="PS50966">
    <property type="entry name" value="ZF_SWIM"/>
    <property type="match status" value="1"/>
</dbReference>
<dbReference type="Pfam" id="PF03101">
    <property type="entry name" value="FAR1"/>
    <property type="match status" value="1"/>
</dbReference>
<keyword evidence="10" id="KW-1185">Reference proteome</keyword>
<keyword evidence="4 6" id="KW-0862">Zinc</keyword>
<dbReference type="Proteomes" id="UP000604825">
    <property type="component" value="Unassembled WGS sequence"/>
</dbReference>
<sequence>MASVRMASPELPRCRTDVTCVKRCRVREGKEPRAGGKVSKIGSKKNTSRGDSDLEERYGIIHTPEHEAGELGNYTTEGSLQSPTFLLECTETDTEIQAPEAGSTFVEELDQENGTTVLNEGDEDPNDFQKDKAEAEVDGDEDYMFPSPEELEKSRAPEVGMIFSTLQDAHRFINVHGQVTGYTVIKGTNYKHKKIRFVCNKSRKTKQADTRPKKRRRDAIVHTQCPMKVTVKLVAERWEIIGVMNEHNHPLWSSPLLTRFFMSHKHMSEEERHFSRVLQESKIKPTKIMEIFKKLQGRFKNIPVSKVDVNNLKQSGRVMKTRNTDIGSTLEHVRKLQKEQPGLYYAMKTDEDSTIRSMFWTDVRARLDYALFGVFIHINTTYRTNAYNMPFASLIGINGHAMQKSIAEVFPTVFHRFSVWHVMREAGVEFGGFMANRPGMDAEMSCLVLNSLTTEDFENGWKAMLKKYNAEINAVLDKIYEDNIETFIGQCNILQEQVVSIDRFESSMQKPIYCTRQPIERHAAEIYTVGLFLKFQKELFDASAFNVFEEEKDRIYTVKRVLEYEDAEFLNDSFSVEVDMEKKIFNCICSKFERDGILCCHVLRLFTQFEQELQKLCTEKTGSDASQTVLRYAMLMNNTADTCASVSRDPNRSQIFLEELERIQQKLSSRE</sequence>
<comment type="similarity">
    <text evidence="1 6">Belongs to the FHY3/FAR1 family.</text>
</comment>
<feature type="region of interest" description="Disordered" evidence="7">
    <location>
        <begin position="28"/>
        <end position="56"/>
    </location>
</feature>
<comment type="subcellular location">
    <subcellularLocation>
        <location evidence="6">Nucleus</location>
    </subcellularLocation>
</comment>
<dbReference type="PANTHER" id="PTHR31669:SF214">
    <property type="entry name" value="PROTEIN FAR1-RELATED SEQUENCE"/>
    <property type="match status" value="1"/>
</dbReference>
<dbReference type="GO" id="GO:0005634">
    <property type="term" value="C:nucleus"/>
    <property type="evidence" value="ECO:0007669"/>
    <property type="project" value="UniProtKB-SubCell"/>
</dbReference>
<dbReference type="SMART" id="SM00575">
    <property type="entry name" value="ZnF_PMZ"/>
    <property type="match status" value="1"/>
</dbReference>
<keyword evidence="6" id="KW-0539">Nucleus</keyword>
<evidence type="ECO:0000256" key="7">
    <source>
        <dbReference type="SAM" id="MobiDB-lite"/>
    </source>
</evidence>
<dbReference type="GO" id="GO:0008270">
    <property type="term" value="F:zinc ion binding"/>
    <property type="evidence" value="ECO:0007669"/>
    <property type="project" value="UniProtKB-UniRule"/>
</dbReference>
<evidence type="ECO:0000256" key="4">
    <source>
        <dbReference type="ARBA" id="ARBA00022833"/>
    </source>
</evidence>
<keyword evidence="3 5" id="KW-0863">Zinc-finger</keyword>
<evidence type="ECO:0000259" key="8">
    <source>
        <dbReference type="PROSITE" id="PS50966"/>
    </source>
</evidence>
<evidence type="ECO:0000256" key="1">
    <source>
        <dbReference type="ARBA" id="ARBA00005889"/>
    </source>
</evidence>
<feature type="domain" description="SWIM-type" evidence="8">
    <location>
        <begin position="574"/>
        <end position="610"/>
    </location>
</feature>
<dbReference type="PANTHER" id="PTHR31669">
    <property type="entry name" value="PROTEIN FAR1-RELATED SEQUENCE 10-RELATED"/>
    <property type="match status" value="1"/>
</dbReference>
<keyword evidence="2 6" id="KW-0479">Metal-binding</keyword>
<evidence type="ECO:0000313" key="9">
    <source>
        <dbReference type="EMBL" id="CAD6340727.1"/>
    </source>
</evidence>
<dbReference type="InterPro" id="IPR007527">
    <property type="entry name" value="Znf_SWIM"/>
</dbReference>
<evidence type="ECO:0000256" key="6">
    <source>
        <dbReference type="RuleBase" id="RU367018"/>
    </source>
</evidence>
<dbReference type="InterPro" id="IPR004330">
    <property type="entry name" value="FAR1_DNA_bnd_dom"/>
</dbReference>
<comment type="caution">
    <text evidence="9">The sequence shown here is derived from an EMBL/GenBank/DDBJ whole genome shotgun (WGS) entry which is preliminary data.</text>
</comment>
<accession>A0A811SII9</accession>
<proteinExistence type="inferred from homology"/>
<evidence type="ECO:0000256" key="5">
    <source>
        <dbReference type="PROSITE-ProRule" id="PRU00325"/>
    </source>
</evidence>
<dbReference type="EMBL" id="CAJGYO010000041">
    <property type="protein sequence ID" value="CAD6340727.1"/>
    <property type="molecule type" value="Genomic_DNA"/>
</dbReference>
<reference evidence="9" key="1">
    <citation type="submission" date="2020-10" db="EMBL/GenBank/DDBJ databases">
        <authorList>
            <person name="Han B."/>
            <person name="Lu T."/>
            <person name="Zhao Q."/>
            <person name="Huang X."/>
            <person name="Zhao Y."/>
        </authorList>
    </citation>
    <scope>NUCLEOTIDE SEQUENCE</scope>
</reference>
<evidence type="ECO:0000256" key="3">
    <source>
        <dbReference type="ARBA" id="ARBA00022771"/>
    </source>
</evidence>
<protein>
    <recommendedName>
        <fullName evidence="6">Protein FAR1-RELATED SEQUENCE</fullName>
    </recommendedName>
</protein>
<dbReference type="InterPro" id="IPR031052">
    <property type="entry name" value="FHY3/FAR1"/>
</dbReference>